<dbReference type="WBParaSite" id="BTMF_0000487901-mRNA-1">
    <property type="protein sequence ID" value="BTMF_0000487901-mRNA-1"/>
    <property type="gene ID" value="BTMF_0000487901"/>
</dbReference>
<gene>
    <name evidence="1" type="ORF">BTMF_LOCUS4167</name>
</gene>
<reference evidence="3" key="1">
    <citation type="submission" date="2017-02" db="UniProtKB">
        <authorList>
            <consortium name="WormBaseParasite"/>
        </authorList>
    </citation>
    <scope>IDENTIFICATION</scope>
</reference>
<reference evidence="1 2" key="2">
    <citation type="submission" date="2018-11" db="EMBL/GenBank/DDBJ databases">
        <authorList>
            <consortium name="Pathogen Informatics"/>
        </authorList>
    </citation>
    <scope>NUCLEOTIDE SEQUENCE [LARGE SCALE GENOMIC DNA]</scope>
</reference>
<dbReference type="AlphaFoldDB" id="A0A0R3QET6"/>
<evidence type="ECO:0000313" key="1">
    <source>
        <dbReference type="EMBL" id="VDO16257.1"/>
    </source>
</evidence>
<evidence type="ECO:0000313" key="3">
    <source>
        <dbReference type="WBParaSite" id="BTMF_0000487901-mRNA-1"/>
    </source>
</evidence>
<keyword evidence="2" id="KW-1185">Reference proteome</keyword>
<name>A0A0R3QET6_9BILA</name>
<accession>A0A0R3QET6</accession>
<dbReference type="Proteomes" id="UP000280834">
    <property type="component" value="Unassembled WGS sequence"/>
</dbReference>
<dbReference type="EMBL" id="UZAG01004030">
    <property type="protein sequence ID" value="VDO16257.1"/>
    <property type="molecule type" value="Genomic_DNA"/>
</dbReference>
<organism evidence="3">
    <name type="scientific">Brugia timori</name>
    <dbReference type="NCBI Taxonomy" id="42155"/>
    <lineage>
        <taxon>Eukaryota</taxon>
        <taxon>Metazoa</taxon>
        <taxon>Ecdysozoa</taxon>
        <taxon>Nematoda</taxon>
        <taxon>Chromadorea</taxon>
        <taxon>Rhabditida</taxon>
        <taxon>Spirurina</taxon>
        <taxon>Spiruromorpha</taxon>
        <taxon>Filarioidea</taxon>
        <taxon>Onchocercidae</taxon>
        <taxon>Brugia</taxon>
    </lineage>
</organism>
<protein>
    <submittedName>
        <fullName evidence="3">Pyridoxamine 5'-phosphate oxidase</fullName>
    </submittedName>
</protein>
<sequence>MSEKIFCSSDEEKLKLHATLRHYEISVVTGSFTTPLSRY</sequence>
<proteinExistence type="predicted"/>
<evidence type="ECO:0000313" key="2">
    <source>
        <dbReference type="Proteomes" id="UP000280834"/>
    </source>
</evidence>